<evidence type="ECO:0000256" key="6">
    <source>
        <dbReference type="SAM" id="MobiDB-lite"/>
    </source>
</evidence>
<dbReference type="InterPro" id="IPR037401">
    <property type="entry name" value="SnoaL-like"/>
</dbReference>
<dbReference type="EMBL" id="JAAMPJ010000001">
    <property type="protein sequence ID" value="NGY57727.1"/>
    <property type="molecule type" value="Genomic_DNA"/>
</dbReference>
<dbReference type="InterPro" id="IPR036388">
    <property type="entry name" value="WH-like_DNA-bd_sf"/>
</dbReference>
<evidence type="ECO:0000256" key="2">
    <source>
        <dbReference type="ARBA" id="ARBA00011344"/>
    </source>
</evidence>
<dbReference type="InterPro" id="IPR013325">
    <property type="entry name" value="RNA_pol_sigma_r2"/>
</dbReference>
<feature type="compositionally biased region" description="Basic and acidic residues" evidence="6">
    <location>
        <begin position="1"/>
        <end position="21"/>
    </location>
</feature>
<dbReference type="PANTHER" id="PTHR30173:SF36">
    <property type="entry name" value="ECF RNA POLYMERASE SIGMA FACTOR SIGJ"/>
    <property type="match status" value="1"/>
</dbReference>
<keyword evidence="4" id="KW-0731">Sigma factor</keyword>
<dbReference type="GO" id="GO:0016987">
    <property type="term" value="F:sigma factor activity"/>
    <property type="evidence" value="ECO:0007669"/>
    <property type="project" value="UniProtKB-KW"/>
</dbReference>
<feature type="domain" description="RNA polymerase sigma factor 70 region 4 type 2" evidence="8">
    <location>
        <begin position="349"/>
        <end position="399"/>
    </location>
</feature>
<evidence type="ECO:0000313" key="11">
    <source>
        <dbReference type="Proteomes" id="UP000481360"/>
    </source>
</evidence>
<evidence type="ECO:0000259" key="9">
    <source>
        <dbReference type="Pfam" id="PF12680"/>
    </source>
</evidence>
<feature type="compositionally biased region" description="Low complexity" evidence="6">
    <location>
        <begin position="195"/>
        <end position="209"/>
    </location>
</feature>
<feature type="compositionally biased region" description="Basic and acidic residues" evidence="6">
    <location>
        <begin position="72"/>
        <end position="92"/>
    </location>
</feature>
<dbReference type="CDD" id="cd06171">
    <property type="entry name" value="Sigma70_r4"/>
    <property type="match status" value="1"/>
</dbReference>
<evidence type="ECO:0000313" key="10">
    <source>
        <dbReference type="EMBL" id="NGY57727.1"/>
    </source>
</evidence>
<organism evidence="10 11">
    <name type="scientific">Lentzea alba</name>
    <dbReference type="NCBI Taxonomy" id="2714351"/>
    <lineage>
        <taxon>Bacteria</taxon>
        <taxon>Bacillati</taxon>
        <taxon>Actinomycetota</taxon>
        <taxon>Actinomycetes</taxon>
        <taxon>Pseudonocardiales</taxon>
        <taxon>Pseudonocardiaceae</taxon>
        <taxon>Lentzea</taxon>
    </lineage>
</organism>
<dbReference type="SUPFAM" id="SSF88946">
    <property type="entry name" value="Sigma2 domain of RNA polymerase sigma factors"/>
    <property type="match status" value="1"/>
</dbReference>
<gene>
    <name evidence="10" type="ORF">G7043_02140</name>
</gene>
<feature type="compositionally biased region" description="Low complexity" evidence="6">
    <location>
        <begin position="112"/>
        <end position="125"/>
    </location>
</feature>
<feature type="compositionally biased region" description="Basic and acidic residues" evidence="6">
    <location>
        <begin position="130"/>
        <end position="139"/>
    </location>
</feature>
<dbReference type="InterPro" id="IPR013324">
    <property type="entry name" value="RNA_pol_sigma_r3/r4-like"/>
</dbReference>
<feature type="domain" description="RNA polymerase sigma-70 region 2" evidence="7">
    <location>
        <begin position="243"/>
        <end position="307"/>
    </location>
</feature>
<dbReference type="GO" id="GO:0006352">
    <property type="term" value="P:DNA-templated transcription initiation"/>
    <property type="evidence" value="ECO:0007669"/>
    <property type="project" value="InterPro"/>
</dbReference>
<dbReference type="InterPro" id="IPR014305">
    <property type="entry name" value="RNA_pol_sigma-G_actinobac"/>
</dbReference>
<dbReference type="Gene3D" id="1.10.10.10">
    <property type="entry name" value="Winged helix-like DNA-binding domain superfamily/Winged helix DNA-binding domain"/>
    <property type="match status" value="1"/>
</dbReference>
<proteinExistence type="inferred from homology"/>
<dbReference type="Gene3D" id="1.10.1740.10">
    <property type="match status" value="1"/>
</dbReference>
<dbReference type="GO" id="GO:0003677">
    <property type="term" value="F:DNA binding"/>
    <property type="evidence" value="ECO:0007669"/>
    <property type="project" value="InterPro"/>
</dbReference>
<accession>A0A7C9RMC1</accession>
<comment type="subunit">
    <text evidence="2">Interacts transiently with the RNA polymerase catalytic core formed by RpoA, RpoB, RpoC and RpoZ (2 alpha, 1 beta, 1 beta' and 1 omega subunit) to form the RNA polymerase holoenzyme that can initiate transcription.</text>
</comment>
<comment type="similarity">
    <text evidence="1">Belongs to the sigma-70 factor family. ECF subfamily.</text>
</comment>
<dbReference type="NCBIfam" id="NF006089">
    <property type="entry name" value="PRK08241.1"/>
    <property type="match status" value="1"/>
</dbReference>
<sequence>MRGLRDEGTGGRRRTADRARAADQPLRPRLRGADRPRRRFGPALGRRRQARRRGSRPGPAGHGRHRRHRRPARLDHPADHRAVRPHRLDRQGRRAGRRRGRLRDETVRHGRAAGQAARRGPPLGRRGSRGRADRADRLVHGGPRGQAGAQGRRRGPPHADRVGTAGGSRAQRRKARRAETAATRRVGPRVREGDALPAGVPGAAAAEAGTGARAAEAPGHRTGDGIQVRGVTAQEAFDDVVRPFVAELRAHCYRMLGSVHDAEDAVQDVLVRAWRGLAGFEDRGSIRPWLYKIATNRCLTLVEARGRRALPVDLGPDAPLTEVAWVQPWPDASVSPEAGYLAREHVELAFIAALQHLGARQRAVLLLREVLGFSAQETADLLDTTVASVNSALQRARAAVGSEKPVRATPAAVREMAERYAAAWERGDVDAIVELLTEDARYSMPPLPQWYRGRAAIRAFLLDQPLTTSWRFRPARANGQLAFGTYLWDDAKSLFVPGGLDVVELRGDRIAEVVSFLDADFALFGLPGEISG</sequence>
<protein>
    <submittedName>
        <fullName evidence="10">Sigma-70 family RNA polymerase sigma factor</fullName>
    </submittedName>
</protein>
<evidence type="ECO:0000256" key="4">
    <source>
        <dbReference type="ARBA" id="ARBA00023082"/>
    </source>
</evidence>
<dbReference type="InterPro" id="IPR014284">
    <property type="entry name" value="RNA_pol_sigma-70_dom"/>
</dbReference>
<evidence type="ECO:0000256" key="5">
    <source>
        <dbReference type="ARBA" id="ARBA00023163"/>
    </source>
</evidence>
<dbReference type="NCBIfam" id="TIGR02960">
    <property type="entry name" value="SigX5"/>
    <property type="match status" value="1"/>
</dbReference>
<evidence type="ECO:0000256" key="1">
    <source>
        <dbReference type="ARBA" id="ARBA00010641"/>
    </source>
</evidence>
<reference evidence="10 11" key="1">
    <citation type="submission" date="2020-03" db="EMBL/GenBank/DDBJ databases">
        <title>Isolation and identification of active actinomycetes.</title>
        <authorList>
            <person name="Sun X."/>
        </authorList>
    </citation>
    <scope>NUCLEOTIDE SEQUENCE [LARGE SCALE GENOMIC DNA]</scope>
    <source>
        <strain evidence="10 11">NEAU-D13</strain>
    </source>
</reference>
<feature type="compositionally biased region" description="Basic residues" evidence="6">
    <location>
        <begin position="62"/>
        <end position="71"/>
    </location>
</feature>
<dbReference type="AlphaFoldDB" id="A0A7C9RMC1"/>
<feature type="domain" description="SnoaL-like" evidence="9">
    <location>
        <begin position="417"/>
        <end position="513"/>
    </location>
</feature>
<dbReference type="Proteomes" id="UP000481360">
    <property type="component" value="Unassembled WGS sequence"/>
</dbReference>
<dbReference type="SUPFAM" id="SSF88659">
    <property type="entry name" value="Sigma3 and sigma4 domains of RNA polymerase sigma factors"/>
    <property type="match status" value="1"/>
</dbReference>
<dbReference type="InterPro" id="IPR052704">
    <property type="entry name" value="ECF_Sigma-70_Domain"/>
</dbReference>
<evidence type="ECO:0000259" key="7">
    <source>
        <dbReference type="Pfam" id="PF04542"/>
    </source>
</evidence>
<keyword evidence="11" id="KW-1185">Reference proteome</keyword>
<dbReference type="InterPro" id="IPR032710">
    <property type="entry name" value="NTF2-like_dom_sf"/>
</dbReference>
<feature type="compositionally biased region" description="Basic residues" evidence="6">
    <location>
        <begin position="36"/>
        <end position="55"/>
    </location>
</feature>
<comment type="caution">
    <text evidence="10">The sequence shown here is derived from an EMBL/GenBank/DDBJ whole genome shotgun (WGS) entry which is preliminary data.</text>
</comment>
<keyword evidence="5" id="KW-0804">Transcription</keyword>
<dbReference type="Pfam" id="PF12680">
    <property type="entry name" value="SnoaL_2"/>
    <property type="match status" value="1"/>
</dbReference>
<name>A0A7C9RMC1_9PSEU</name>
<dbReference type="SUPFAM" id="SSF54427">
    <property type="entry name" value="NTF2-like"/>
    <property type="match status" value="1"/>
</dbReference>
<evidence type="ECO:0000259" key="8">
    <source>
        <dbReference type="Pfam" id="PF08281"/>
    </source>
</evidence>
<keyword evidence="3" id="KW-0805">Transcription regulation</keyword>
<dbReference type="NCBIfam" id="TIGR02937">
    <property type="entry name" value="sigma70-ECF"/>
    <property type="match status" value="1"/>
</dbReference>
<feature type="region of interest" description="Disordered" evidence="6">
    <location>
        <begin position="1"/>
        <end position="209"/>
    </location>
</feature>
<dbReference type="Pfam" id="PF08281">
    <property type="entry name" value="Sigma70_r4_2"/>
    <property type="match status" value="1"/>
</dbReference>
<evidence type="ECO:0000256" key="3">
    <source>
        <dbReference type="ARBA" id="ARBA00023015"/>
    </source>
</evidence>
<dbReference type="Gene3D" id="3.10.450.50">
    <property type="match status" value="1"/>
</dbReference>
<dbReference type="PANTHER" id="PTHR30173">
    <property type="entry name" value="SIGMA 19 FACTOR"/>
    <property type="match status" value="1"/>
</dbReference>
<dbReference type="InterPro" id="IPR007627">
    <property type="entry name" value="RNA_pol_sigma70_r2"/>
</dbReference>
<dbReference type="Pfam" id="PF04542">
    <property type="entry name" value="Sigma70_r2"/>
    <property type="match status" value="1"/>
</dbReference>
<dbReference type="InterPro" id="IPR013249">
    <property type="entry name" value="RNA_pol_sigma70_r4_t2"/>
</dbReference>